<feature type="region of interest" description="Disordered" evidence="1">
    <location>
        <begin position="1"/>
        <end position="22"/>
    </location>
</feature>
<evidence type="ECO:0000313" key="3">
    <source>
        <dbReference type="Proteomes" id="UP001620339"/>
    </source>
</evidence>
<sequence>MDAAVASCLETNGRPNDFPPIDPHARKFSNGAAWRAKEGVTDRAMLHCGGRISAAP</sequence>
<protein>
    <submittedName>
        <fullName evidence="2">Uncharacterized protein</fullName>
    </submittedName>
</protein>
<gene>
    <name evidence="2" type="ORF">ISP25_12375</name>
</gene>
<keyword evidence="3" id="KW-1185">Reference proteome</keyword>
<organism evidence="2 3">
    <name type="scientific">Rhodanobacter hydrolyticus</name>
    <dbReference type="NCBI Taxonomy" id="2250595"/>
    <lineage>
        <taxon>Bacteria</taxon>
        <taxon>Pseudomonadati</taxon>
        <taxon>Pseudomonadota</taxon>
        <taxon>Gammaproteobacteria</taxon>
        <taxon>Lysobacterales</taxon>
        <taxon>Rhodanobacteraceae</taxon>
        <taxon>Rhodanobacter</taxon>
    </lineage>
</organism>
<comment type="caution">
    <text evidence="2">The sequence shown here is derived from an EMBL/GenBank/DDBJ whole genome shotgun (WGS) entry which is preliminary data.</text>
</comment>
<dbReference type="RefSeq" id="WP_404614279.1">
    <property type="nucleotide sequence ID" value="NZ_JADIKK010000008.1"/>
</dbReference>
<name>A0ABW8J6P9_9GAMM</name>
<dbReference type="Proteomes" id="UP001620339">
    <property type="component" value="Unassembled WGS sequence"/>
</dbReference>
<reference evidence="2 3" key="1">
    <citation type="submission" date="2020-10" db="EMBL/GenBank/DDBJ databases">
        <title>Phylogeny of dyella-like bacteria.</title>
        <authorList>
            <person name="Fu J."/>
        </authorList>
    </citation>
    <scope>NUCLEOTIDE SEQUENCE [LARGE SCALE GENOMIC DNA]</scope>
    <source>
        <strain evidence="2 3">KACC 19113</strain>
    </source>
</reference>
<proteinExistence type="predicted"/>
<accession>A0ABW8J6P9</accession>
<evidence type="ECO:0000313" key="2">
    <source>
        <dbReference type="EMBL" id="MFK2877869.1"/>
    </source>
</evidence>
<dbReference type="EMBL" id="JADIKK010000008">
    <property type="protein sequence ID" value="MFK2877869.1"/>
    <property type="molecule type" value="Genomic_DNA"/>
</dbReference>
<evidence type="ECO:0000256" key="1">
    <source>
        <dbReference type="SAM" id="MobiDB-lite"/>
    </source>
</evidence>